<proteinExistence type="predicted"/>
<evidence type="ECO:0000256" key="1">
    <source>
        <dbReference type="SAM" id="Phobius"/>
    </source>
</evidence>
<dbReference type="KEGG" id="orp:MOP44_24145"/>
<dbReference type="EMBL" id="CP093313">
    <property type="protein sequence ID" value="UWZ83646.1"/>
    <property type="molecule type" value="Genomic_DNA"/>
</dbReference>
<name>A0A9J7BRU6_9BACT</name>
<keyword evidence="1" id="KW-0472">Membrane</keyword>
<gene>
    <name evidence="2" type="ORF">MOP44_24145</name>
</gene>
<dbReference type="Proteomes" id="UP001059380">
    <property type="component" value="Chromosome"/>
</dbReference>
<feature type="transmembrane region" description="Helical" evidence="1">
    <location>
        <begin position="6"/>
        <end position="24"/>
    </location>
</feature>
<reference evidence="2" key="1">
    <citation type="submission" date="2021-04" db="EMBL/GenBank/DDBJ databases">
        <title>Phylogenetic analysis of Acidobacteriaceae.</title>
        <authorList>
            <person name="Qiu L."/>
            <person name="Zhang Q."/>
        </authorList>
    </citation>
    <scope>NUCLEOTIDE SEQUENCE</scope>
    <source>
        <strain evidence="2">DSM 25168</strain>
    </source>
</reference>
<dbReference type="RefSeq" id="WP_260792981.1">
    <property type="nucleotide sequence ID" value="NZ_CP093313.1"/>
</dbReference>
<evidence type="ECO:0000313" key="3">
    <source>
        <dbReference type="Proteomes" id="UP001059380"/>
    </source>
</evidence>
<dbReference type="AlphaFoldDB" id="A0A9J7BRU6"/>
<accession>A0A9J7BRU6</accession>
<keyword evidence="1" id="KW-0812">Transmembrane</keyword>
<protein>
    <submittedName>
        <fullName evidence="2">Uncharacterized protein</fullName>
    </submittedName>
</protein>
<evidence type="ECO:0000313" key="2">
    <source>
        <dbReference type="EMBL" id="UWZ83646.1"/>
    </source>
</evidence>
<organism evidence="2 3">
    <name type="scientific">Occallatibacter riparius</name>
    <dbReference type="NCBI Taxonomy" id="1002689"/>
    <lineage>
        <taxon>Bacteria</taxon>
        <taxon>Pseudomonadati</taxon>
        <taxon>Acidobacteriota</taxon>
        <taxon>Terriglobia</taxon>
        <taxon>Terriglobales</taxon>
        <taxon>Acidobacteriaceae</taxon>
        <taxon>Occallatibacter</taxon>
    </lineage>
</organism>
<keyword evidence="1" id="KW-1133">Transmembrane helix</keyword>
<keyword evidence="3" id="KW-1185">Reference proteome</keyword>
<sequence length="335" mass="36859">MGWRKLSLWIAVVACAALITWAVIARVHRWRPRTITLQGAVLRDDPDPRRQLPVAGVSVTATDGMMSTSGESDASGYFKLKFRERLWPGHTLQLMFRKPDYRDYDLTVPMTYRGAGDKVYVAMLKPVVQEKEANTGKKLSVVSNVRIRFTENTEGDENIASAVKTFQVVNQGNVPCNGQGPCSPDGKWKAAVNSVTLDAGTGNEFRNARASCIAGPCPFTRIDSSGFEHGGRMITASALDWSDTATFLLEAEVFRKSINSSVRESYPVIFGRTLNFVLPATQEGVSIEADIDGTPIVFPLGPEMYLSWAACNSRSSHDAASSTVYRCELKPGYRF</sequence>